<gene>
    <name evidence="2" type="ORF">B5D82_15665</name>
</gene>
<keyword evidence="3" id="KW-1185">Reference proteome</keyword>
<dbReference type="InterPro" id="IPR029058">
    <property type="entry name" value="AB_hydrolase_fold"/>
</dbReference>
<dbReference type="EMBL" id="CP020465">
    <property type="protein sequence ID" value="ASP49074.1"/>
    <property type="molecule type" value="Genomic_DNA"/>
</dbReference>
<dbReference type="KEGG" id="cber:B5D82_15665"/>
<dbReference type="SUPFAM" id="SSF53474">
    <property type="entry name" value="alpha/beta-Hydrolases"/>
    <property type="match status" value="1"/>
</dbReference>
<name>A0A222GCH5_9GAMM</name>
<evidence type="ECO:0000259" key="1">
    <source>
        <dbReference type="Pfam" id="PF12146"/>
    </source>
</evidence>
<dbReference type="Gene3D" id="3.40.50.1820">
    <property type="entry name" value="alpha/beta hydrolase"/>
    <property type="match status" value="1"/>
</dbReference>
<proteinExistence type="predicted"/>
<dbReference type="Proteomes" id="UP000202259">
    <property type="component" value="Chromosome"/>
</dbReference>
<dbReference type="RefSeq" id="WP_081152830.1">
    <property type="nucleotide sequence ID" value="NZ_CP020465.1"/>
</dbReference>
<evidence type="ECO:0000313" key="3">
    <source>
        <dbReference type="Proteomes" id="UP000202259"/>
    </source>
</evidence>
<keyword evidence="2" id="KW-0378">Hydrolase</keyword>
<dbReference type="OrthoDB" id="5729753at2"/>
<dbReference type="GO" id="GO:0016787">
    <property type="term" value="F:hydrolase activity"/>
    <property type="evidence" value="ECO:0007669"/>
    <property type="project" value="UniProtKB-KW"/>
</dbReference>
<reference evidence="2 3" key="1">
    <citation type="submission" date="2017-08" db="EMBL/GenBank/DDBJ databases">
        <title>Complete genome of Colwellia sp. NB097-1, a psychrophile bacterium ioslated from Bering Sea.</title>
        <authorList>
            <person name="Chen X."/>
        </authorList>
    </citation>
    <scope>NUCLEOTIDE SEQUENCE [LARGE SCALE GENOMIC DNA]</scope>
    <source>
        <strain evidence="2 3">NB097-1</strain>
    </source>
</reference>
<feature type="domain" description="Serine aminopeptidase S33" evidence="1">
    <location>
        <begin position="44"/>
        <end position="190"/>
    </location>
</feature>
<evidence type="ECO:0000313" key="2">
    <source>
        <dbReference type="EMBL" id="ASP49074.1"/>
    </source>
</evidence>
<dbReference type="PRINTS" id="PR00111">
    <property type="entry name" value="ABHYDROLASE"/>
</dbReference>
<dbReference type="Pfam" id="PF12146">
    <property type="entry name" value="Hydrolase_4"/>
    <property type="match status" value="1"/>
</dbReference>
<dbReference type="PANTHER" id="PTHR42886:SF29">
    <property type="entry name" value="PUMMELIG, ISOFORM A"/>
    <property type="match status" value="1"/>
</dbReference>
<organism evidence="2 3">
    <name type="scientific">Cognaticolwellia beringensis</name>
    <dbReference type="NCBI Taxonomy" id="1967665"/>
    <lineage>
        <taxon>Bacteria</taxon>
        <taxon>Pseudomonadati</taxon>
        <taxon>Pseudomonadota</taxon>
        <taxon>Gammaproteobacteria</taxon>
        <taxon>Alteromonadales</taxon>
        <taxon>Colwelliaceae</taxon>
        <taxon>Cognaticolwellia</taxon>
    </lineage>
</organism>
<accession>A0A222GCH5</accession>
<dbReference type="InterPro" id="IPR000073">
    <property type="entry name" value="AB_hydrolase_1"/>
</dbReference>
<dbReference type="PANTHER" id="PTHR42886">
    <property type="entry name" value="RE40534P-RELATED"/>
    <property type="match status" value="1"/>
</dbReference>
<dbReference type="AlphaFoldDB" id="A0A222GCH5"/>
<dbReference type="InterPro" id="IPR022742">
    <property type="entry name" value="Hydrolase_4"/>
</dbReference>
<sequence>MPECSSSKTMPPPSPLVLENIQQWQQKSNSQMTVNGHYRAGAKNAKRIHLLHGTGFSSMTLAAMASQLPQDWSIWLTDVPGHGSSTQPTTKMPNWQKIANTIADAIYKQANVKENGPLIGIGHSMGGVLTLLAAVKYPDLFSEIILLDPVLFQTEMIIAQQLMRATGTWRQRALVRSVANRNAKWPSLAAMKESIAGKSFYKAWHPQVISDYCESSTNTHQDNSVQLSCQPSWEASIFGSYPKGLWRAIYKVDIPVEILIAKKSYFFIPKAVKRASKINNIIQWQTFGQHHCFPMEEPIETAKKITDLISSYS</sequence>
<protein>
    <submittedName>
        <fullName evidence="2">Alpha/beta hydrolase</fullName>
    </submittedName>
</protein>